<dbReference type="AlphaFoldDB" id="A0A2G9ZFK6"/>
<evidence type="ECO:0000313" key="2">
    <source>
        <dbReference type="Proteomes" id="UP000230447"/>
    </source>
</evidence>
<dbReference type="Proteomes" id="UP000230447">
    <property type="component" value="Unassembled WGS sequence"/>
</dbReference>
<name>A0A2G9ZFK6_9BACT</name>
<comment type="caution">
    <text evidence="1">The sequence shown here is derived from an EMBL/GenBank/DDBJ whole genome shotgun (WGS) entry which is preliminary data.</text>
</comment>
<reference evidence="1 2" key="1">
    <citation type="submission" date="2017-09" db="EMBL/GenBank/DDBJ databases">
        <title>Depth-based differentiation of microbial function through sediment-hosted aquifers and enrichment of novel symbionts in the deep terrestrial subsurface.</title>
        <authorList>
            <person name="Probst A.J."/>
            <person name="Ladd B."/>
            <person name="Jarett J.K."/>
            <person name="Geller-Mcgrath D.E."/>
            <person name="Sieber C.M."/>
            <person name="Emerson J.B."/>
            <person name="Anantharaman K."/>
            <person name="Thomas B.C."/>
            <person name="Malmstrom R."/>
            <person name="Stieglmeier M."/>
            <person name="Klingl A."/>
            <person name="Woyke T."/>
            <person name="Ryan C.M."/>
            <person name="Banfield J.F."/>
        </authorList>
    </citation>
    <scope>NUCLEOTIDE SEQUENCE [LARGE SCALE GENOMIC DNA]</scope>
    <source>
        <strain evidence="1">CG23_combo_of_CG06-09_8_20_14_all_37_87_8</strain>
    </source>
</reference>
<evidence type="ECO:0000313" key="1">
    <source>
        <dbReference type="EMBL" id="PIP31944.1"/>
    </source>
</evidence>
<sequence>METILSILFAIIFLWLIVHSINDYLSYKKFATNFATAVQNDLDDFSLRIEDIEDKIGERYNNLEGD</sequence>
<gene>
    <name evidence="1" type="ORF">COX24_00805</name>
</gene>
<protein>
    <submittedName>
        <fullName evidence="1">Uncharacterized protein</fullName>
    </submittedName>
</protein>
<proteinExistence type="predicted"/>
<dbReference type="EMBL" id="PCSB01000016">
    <property type="protein sequence ID" value="PIP31944.1"/>
    <property type="molecule type" value="Genomic_DNA"/>
</dbReference>
<organism evidence="1 2">
    <name type="scientific">bacterium (Candidatus Gribaldobacteria) CG23_combo_of_CG06-09_8_20_14_all_37_87_8</name>
    <dbReference type="NCBI Taxonomy" id="2014278"/>
    <lineage>
        <taxon>Bacteria</taxon>
        <taxon>Candidatus Gribaldobacteria</taxon>
    </lineage>
</organism>
<accession>A0A2G9ZFK6</accession>